<name>A0A2P2KMM0_RHIMU</name>
<evidence type="ECO:0000313" key="1">
    <source>
        <dbReference type="EMBL" id="MBX06970.1"/>
    </source>
</evidence>
<accession>A0A2P2KMM0</accession>
<sequence>MNFLFDCCLALLYLTTSCCKYQVKLLFLFFLFRQ</sequence>
<dbReference type="EMBL" id="GGEC01026486">
    <property type="protein sequence ID" value="MBX06970.1"/>
    <property type="molecule type" value="Transcribed_RNA"/>
</dbReference>
<protein>
    <submittedName>
        <fullName evidence="1">Uncharacterized protein</fullName>
    </submittedName>
</protein>
<dbReference type="AlphaFoldDB" id="A0A2P2KMM0"/>
<organism evidence="1">
    <name type="scientific">Rhizophora mucronata</name>
    <name type="common">Asiatic mangrove</name>
    <dbReference type="NCBI Taxonomy" id="61149"/>
    <lineage>
        <taxon>Eukaryota</taxon>
        <taxon>Viridiplantae</taxon>
        <taxon>Streptophyta</taxon>
        <taxon>Embryophyta</taxon>
        <taxon>Tracheophyta</taxon>
        <taxon>Spermatophyta</taxon>
        <taxon>Magnoliopsida</taxon>
        <taxon>eudicotyledons</taxon>
        <taxon>Gunneridae</taxon>
        <taxon>Pentapetalae</taxon>
        <taxon>rosids</taxon>
        <taxon>fabids</taxon>
        <taxon>Malpighiales</taxon>
        <taxon>Rhizophoraceae</taxon>
        <taxon>Rhizophora</taxon>
    </lineage>
</organism>
<proteinExistence type="predicted"/>
<reference evidence="1" key="1">
    <citation type="submission" date="2018-02" db="EMBL/GenBank/DDBJ databases">
        <title>Rhizophora mucronata_Transcriptome.</title>
        <authorList>
            <person name="Meera S.P."/>
            <person name="Sreeshan A."/>
            <person name="Augustine A."/>
        </authorList>
    </citation>
    <scope>NUCLEOTIDE SEQUENCE</scope>
    <source>
        <tissue evidence="1">Leaf</tissue>
    </source>
</reference>